<accession>A0A9D7AIN8</accession>
<dbReference type="NCBIfam" id="NF008685">
    <property type="entry name" value="PRK11702.1"/>
    <property type="match status" value="1"/>
</dbReference>
<dbReference type="OrthoDB" id="9114861at2"/>
<keyword evidence="4" id="KW-1185">Reference proteome</keyword>
<evidence type="ECO:0000313" key="4">
    <source>
        <dbReference type="Proteomes" id="UP001296969"/>
    </source>
</evidence>
<dbReference type="Proteomes" id="UP000807542">
    <property type="component" value="Unassembled WGS sequence"/>
</dbReference>
<dbReference type="RefSeq" id="WP_140919839.1">
    <property type="nucleotide sequence ID" value="NZ_JABMLK010000001.1"/>
</dbReference>
<dbReference type="Pfam" id="PF04320">
    <property type="entry name" value="YggL_50S_bp"/>
    <property type="match status" value="1"/>
</dbReference>
<protein>
    <submittedName>
        <fullName evidence="2">YggL family protein</fullName>
    </submittedName>
</protein>
<dbReference type="AlphaFoldDB" id="A0A9D7AIN8"/>
<comment type="caution">
    <text evidence="2">The sequence shown here is derived from an EMBL/GenBank/DDBJ whole genome shotgun (WGS) entry which is preliminary data.</text>
</comment>
<evidence type="ECO:0000313" key="2">
    <source>
        <dbReference type="EMBL" id="MBK5176768.1"/>
    </source>
</evidence>
<dbReference type="EMBL" id="JADRCQ010000002">
    <property type="protein sequence ID" value="MBK5073501.1"/>
    <property type="molecule type" value="Genomic_DNA"/>
</dbReference>
<dbReference type="EMBL" id="JADRCP010000002">
    <property type="protein sequence ID" value="MBK5176768.1"/>
    <property type="molecule type" value="Genomic_DNA"/>
</dbReference>
<evidence type="ECO:0000313" key="1">
    <source>
        <dbReference type="EMBL" id="MBK5073501.1"/>
    </source>
</evidence>
<proteinExistence type="predicted"/>
<reference evidence="2 4" key="1">
    <citation type="submission" date="2020-11" db="EMBL/GenBank/DDBJ databases">
        <title>Insectihabitans protaetiae gen. nov. sp. nov. and Insectihabitans allomyrinae sp. nov., isolated from larvae of Protaetia brevitarsis seulensis and Allomyrina dichotoma, respectively.</title>
        <authorList>
            <person name="Lee S.D."/>
            <person name="Byeon Y.-S."/>
            <person name="Kim S.-M."/>
            <person name="Yang H.L."/>
            <person name="Kim I.S."/>
        </authorList>
    </citation>
    <scope>NUCLEOTIDE SEQUENCE</scope>
    <source>
        <strain evidence="2">CWB-B4</strain>
        <strain evidence="1 4">CWB-B43</strain>
    </source>
</reference>
<dbReference type="GO" id="GO:0005829">
    <property type="term" value="C:cytosol"/>
    <property type="evidence" value="ECO:0007669"/>
    <property type="project" value="TreeGrafter"/>
</dbReference>
<dbReference type="Proteomes" id="UP001296969">
    <property type="component" value="Unassembled WGS sequence"/>
</dbReference>
<dbReference type="PANTHER" id="PTHR38778">
    <property type="entry name" value="CYTOPLASMIC PROTEIN-RELATED"/>
    <property type="match status" value="1"/>
</dbReference>
<gene>
    <name evidence="2" type="ORF">I2492_10590</name>
    <name evidence="1" type="ORF">I2493_10795</name>
</gene>
<organism evidence="2 3">
    <name type="scientific">Limnobaculum xujianqingii</name>
    <dbReference type="NCBI Taxonomy" id="2738837"/>
    <lineage>
        <taxon>Bacteria</taxon>
        <taxon>Pseudomonadati</taxon>
        <taxon>Pseudomonadota</taxon>
        <taxon>Gammaproteobacteria</taxon>
        <taxon>Enterobacterales</taxon>
        <taxon>Budviciaceae</taxon>
        <taxon>Limnobaculum</taxon>
    </lineage>
</organism>
<sequence>MAHQRSRRLRKKMRIDEFQEIGFLISWAFPEGTAVEKIDATIDNFINEVFEAHDLSFEGGGYLKWDGLVCLQKIGKCTEEHRGIVTNWLEDKGMLDVKASELMDINYYEE</sequence>
<evidence type="ECO:0000313" key="3">
    <source>
        <dbReference type="Proteomes" id="UP000807542"/>
    </source>
</evidence>
<name>A0A9D7AIN8_9GAMM</name>
<dbReference type="PANTHER" id="PTHR38778:SF1">
    <property type="entry name" value="CYTOPLASMIC PROTEIN"/>
    <property type="match status" value="1"/>
</dbReference>
<dbReference type="InterPro" id="IPR007416">
    <property type="entry name" value="YggL_50S_bp"/>
</dbReference>